<feature type="compositionally biased region" description="Low complexity" evidence="3">
    <location>
        <begin position="1"/>
        <end position="18"/>
    </location>
</feature>
<feature type="compositionally biased region" description="Acidic residues" evidence="3">
    <location>
        <begin position="72"/>
        <end position="83"/>
    </location>
</feature>
<gene>
    <name evidence="5" type="ORF">ODALV1_LOCUS13102</name>
</gene>
<dbReference type="PROSITE" id="PS50014">
    <property type="entry name" value="BROMODOMAIN_2"/>
    <property type="match status" value="1"/>
</dbReference>
<dbReference type="SUPFAM" id="SSF47370">
    <property type="entry name" value="Bromodomain"/>
    <property type="match status" value="1"/>
</dbReference>
<evidence type="ECO:0000256" key="2">
    <source>
        <dbReference type="PROSITE-ProRule" id="PRU00035"/>
    </source>
</evidence>
<feature type="region of interest" description="Disordered" evidence="3">
    <location>
        <begin position="372"/>
        <end position="473"/>
    </location>
</feature>
<feature type="compositionally biased region" description="Basic and acidic residues" evidence="3">
    <location>
        <begin position="410"/>
        <end position="428"/>
    </location>
</feature>
<dbReference type="Proteomes" id="UP001642540">
    <property type="component" value="Unassembled WGS sequence"/>
</dbReference>
<dbReference type="SMART" id="SM00297">
    <property type="entry name" value="BROMO"/>
    <property type="match status" value="1"/>
</dbReference>
<dbReference type="Pfam" id="PF00439">
    <property type="entry name" value="Bromodomain"/>
    <property type="match status" value="1"/>
</dbReference>
<dbReference type="EMBL" id="CAXLJM020000040">
    <property type="protein sequence ID" value="CAL8108828.1"/>
    <property type="molecule type" value="Genomic_DNA"/>
</dbReference>
<evidence type="ECO:0000313" key="5">
    <source>
        <dbReference type="EMBL" id="CAL8108828.1"/>
    </source>
</evidence>
<dbReference type="InterPro" id="IPR001487">
    <property type="entry name" value="Bromodomain"/>
</dbReference>
<dbReference type="PANTHER" id="PTHR22880:SF225">
    <property type="entry name" value="BROMODOMAIN-CONTAINING PROTEIN BET-1-RELATED"/>
    <property type="match status" value="1"/>
</dbReference>
<evidence type="ECO:0000259" key="4">
    <source>
        <dbReference type="PROSITE" id="PS50014"/>
    </source>
</evidence>
<feature type="compositionally biased region" description="Polar residues" evidence="3">
    <location>
        <begin position="47"/>
        <end position="56"/>
    </location>
</feature>
<feature type="region of interest" description="Disordered" evidence="3">
    <location>
        <begin position="1"/>
        <end position="97"/>
    </location>
</feature>
<dbReference type="InterPro" id="IPR050935">
    <property type="entry name" value="Bromo_chromatin_reader"/>
</dbReference>
<evidence type="ECO:0000313" key="6">
    <source>
        <dbReference type="Proteomes" id="UP001642540"/>
    </source>
</evidence>
<dbReference type="InterPro" id="IPR036427">
    <property type="entry name" value="Bromodomain-like_sf"/>
</dbReference>
<feature type="compositionally biased region" description="Polar residues" evidence="3">
    <location>
        <begin position="395"/>
        <end position="407"/>
    </location>
</feature>
<organism evidence="5 6">
    <name type="scientific">Orchesella dallaii</name>
    <dbReference type="NCBI Taxonomy" id="48710"/>
    <lineage>
        <taxon>Eukaryota</taxon>
        <taxon>Metazoa</taxon>
        <taxon>Ecdysozoa</taxon>
        <taxon>Arthropoda</taxon>
        <taxon>Hexapoda</taxon>
        <taxon>Collembola</taxon>
        <taxon>Entomobryomorpha</taxon>
        <taxon>Entomobryoidea</taxon>
        <taxon>Orchesellidae</taxon>
        <taxon>Orchesellinae</taxon>
        <taxon>Orchesella</taxon>
    </lineage>
</organism>
<protein>
    <recommendedName>
        <fullName evidence="4">Bromo domain-containing protein</fullName>
    </recommendedName>
</protein>
<comment type="caution">
    <text evidence="5">The sequence shown here is derived from an EMBL/GenBank/DDBJ whole genome shotgun (WGS) entry which is preliminary data.</text>
</comment>
<reference evidence="5 6" key="1">
    <citation type="submission" date="2024-08" db="EMBL/GenBank/DDBJ databases">
        <authorList>
            <person name="Cucini C."/>
            <person name="Frati F."/>
        </authorList>
    </citation>
    <scope>NUCLEOTIDE SEQUENCE [LARGE SCALE GENOMIC DNA]</scope>
</reference>
<keyword evidence="6" id="KW-1185">Reference proteome</keyword>
<evidence type="ECO:0000256" key="3">
    <source>
        <dbReference type="SAM" id="MobiDB-lite"/>
    </source>
</evidence>
<feature type="domain" description="Bromo" evidence="4">
    <location>
        <begin position="244"/>
        <end position="315"/>
    </location>
</feature>
<name>A0ABP1QS38_9HEXA</name>
<sequence length="690" mass="76903">MTSSLSSRSNSSLSSVSSEELPEVAVPEMSSLPVKLTKKMVRKRIASESSGSSGDKNASALACLNETLPSESESEWVIDEEIGESSSDFSEVDDPAPRDFSVVTFKNVLNNDGSSSIGKQPGNWEAHSHDWHAAAASASIKLERQSSPSTQESRSIKETPSNASKDPLSNSTPDLKNRSTTERTVMCWDKTDPNSSFHTDVRFSNSNTAQNISEGVRPRRKRRPRLQLSMRICKEMVLEMMSKTNKSWCWPFYRPIYKGAKGAGTGNIFDRPIYLSEIKTKIMDREYTEAEDFVKDMKTLLENFLGHFPADHDFHKNAKKLQEMFEKGYRKLKELDKNSRSSNRRSRVRELKNRAFENQLISTLIARHPALHKHKQEEKGFSTNVASVDNIGKGNHSSATRPETNNVPPEKVESNRKSIKLETPECKRSSTTTSQSAVPSSIASQNLHSGDSRGTIPDKRNCNDASTPISVQNGTVPKRRIDTQSVSDSISKKIKATTQSVSMAQNEATFPIAEPTPTTHPCDSNQVGQGLVSELDFKINLDDKASLKNFGCQWLMIALKVITPISSISERIGLILGQHINQLQESKLRELEPEKLSAVAECILECLFPSGCQTNVQVTDEVLNQCSTVMDETRNQWLKMQSLLSAAQTSTCEAMVQMQKMQEHGIKTFQRLYESRSRVQEPSEPSSNSK</sequence>
<feature type="compositionally biased region" description="Polar residues" evidence="3">
    <location>
        <begin position="429"/>
        <end position="449"/>
    </location>
</feature>
<feature type="compositionally biased region" description="Polar residues" evidence="3">
    <location>
        <begin position="463"/>
        <end position="473"/>
    </location>
</feature>
<proteinExistence type="predicted"/>
<dbReference type="PANTHER" id="PTHR22880">
    <property type="entry name" value="FALZ-RELATED BROMODOMAIN-CONTAINING PROTEINS"/>
    <property type="match status" value="1"/>
</dbReference>
<evidence type="ECO:0000256" key="1">
    <source>
        <dbReference type="ARBA" id="ARBA00023117"/>
    </source>
</evidence>
<accession>A0ABP1QS38</accession>
<feature type="region of interest" description="Disordered" evidence="3">
    <location>
        <begin position="142"/>
        <end position="185"/>
    </location>
</feature>
<dbReference type="Gene3D" id="1.20.920.10">
    <property type="entry name" value="Bromodomain-like"/>
    <property type="match status" value="1"/>
</dbReference>
<keyword evidence="1 2" id="KW-0103">Bromodomain</keyword>
<feature type="compositionally biased region" description="Polar residues" evidence="3">
    <location>
        <begin position="145"/>
        <end position="174"/>
    </location>
</feature>